<dbReference type="Gene3D" id="2.20.25.110">
    <property type="entry name" value="S-adenosyl-L-methionine-dependent methyltransferases"/>
    <property type="match status" value="1"/>
</dbReference>
<evidence type="ECO:0000313" key="2">
    <source>
        <dbReference type="EMBL" id="PRQ09640.1"/>
    </source>
</evidence>
<proteinExistence type="predicted"/>
<organism evidence="2 3">
    <name type="scientific">Enhygromyxa salina</name>
    <dbReference type="NCBI Taxonomy" id="215803"/>
    <lineage>
        <taxon>Bacteria</taxon>
        <taxon>Pseudomonadati</taxon>
        <taxon>Myxococcota</taxon>
        <taxon>Polyangia</taxon>
        <taxon>Nannocystales</taxon>
        <taxon>Nannocystaceae</taxon>
        <taxon>Enhygromyxa</taxon>
    </lineage>
</organism>
<comment type="caution">
    <text evidence="2">The sequence shown here is derived from an EMBL/GenBank/DDBJ whole genome shotgun (WGS) entry which is preliminary data.</text>
</comment>
<dbReference type="InterPro" id="IPR029063">
    <property type="entry name" value="SAM-dependent_MTases_sf"/>
</dbReference>
<protein>
    <submittedName>
        <fullName evidence="2">Methyltransferase domain protein</fullName>
    </submittedName>
</protein>
<dbReference type="EMBL" id="PVNL01000015">
    <property type="protein sequence ID" value="PRQ09640.1"/>
    <property type="molecule type" value="Genomic_DNA"/>
</dbReference>
<dbReference type="RefSeq" id="WP_181233060.1">
    <property type="nucleotide sequence ID" value="NZ_PVNL01000015.1"/>
</dbReference>
<name>A0A2S9YX28_9BACT</name>
<dbReference type="GO" id="GO:0008168">
    <property type="term" value="F:methyltransferase activity"/>
    <property type="evidence" value="ECO:0007669"/>
    <property type="project" value="UniProtKB-KW"/>
</dbReference>
<feature type="region of interest" description="Disordered" evidence="1">
    <location>
        <begin position="1"/>
        <end position="20"/>
    </location>
</feature>
<dbReference type="PANTHER" id="PTHR37211:SF1">
    <property type="entry name" value="EXPRESSED PROTEIN"/>
    <property type="match status" value="1"/>
</dbReference>
<dbReference type="SUPFAM" id="SSF53335">
    <property type="entry name" value="S-adenosyl-L-methionine-dependent methyltransferases"/>
    <property type="match status" value="1"/>
</dbReference>
<feature type="region of interest" description="Disordered" evidence="1">
    <location>
        <begin position="249"/>
        <end position="312"/>
    </location>
</feature>
<accession>A0A2S9YX28</accession>
<keyword evidence="2" id="KW-0489">Methyltransferase</keyword>
<keyword evidence="2" id="KW-0808">Transferase</keyword>
<evidence type="ECO:0000256" key="1">
    <source>
        <dbReference type="SAM" id="MobiDB-lite"/>
    </source>
</evidence>
<reference evidence="2 3" key="1">
    <citation type="submission" date="2018-03" db="EMBL/GenBank/DDBJ databases">
        <title>Draft Genome Sequences of the Obligatory Marine Myxobacteria Enhygromyxa salina SWB007.</title>
        <authorList>
            <person name="Poehlein A."/>
            <person name="Moghaddam J.A."/>
            <person name="Harms H."/>
            <person name="Alanjari M."/>
            <person name="Koenig G.M."/>
            <person name="Daniel R."/>
            <person name="Schaeberle T.F."/>
        </authorList>
    </citation>
    <scope>NUCLEOTIDE SEQUENCE [LARGE SCALE GENOMIC DNA]</scope>
    <source>
        <strain evidence="2 3">SWB007</strain>
    </source>
</reference>
<dbReference type="AlphaFoldDB" id="A0A2S9YX28"/>
<dbReference type="Gene3D" id="3.40.50.150">
    <property type="entry name" value="Vaccinia Virus protein VP39"/>
    <property type="match status" value="1"/>
</dbReference>
<dbReference type="Proteomes" id="UP000238823">
    <property type="component" value="Unassembled WGS sequence"/>
</dbReference>
<evidence type="ECO:0000313" key="3">
    <source>
        <dbReference type="Proteomes" id="UP000238823"/>
    </source>
</evidence>
<dbReference type="GO" id="GO:0032259">
    <property type="term" value="P:methylation"/>
    <property type="evidence" value="ECO:0007669"/>
    <property type="project" value="UniProtKB-KW"/>
</dbReference>
<feature type="compositionally biased region" description="Basic residues" evidence="1">
    <location>
        <begin position="1"/>
        <end position="12"/>
    </location>
</feature>
<dbReference type="PANTHER" id="PTHR37211">
    <property type="entry name" value="EXPRESSED PROTEIN"/>
    <property type="match status" value="1"/>
</dbReference>
<dbReference type="CDD" id="cd02440">
    <property type="entry name" value="AdoMet_MTases"/>
    <property type="match status" value="1"/>
</dbReference>
<feature type="compositionally biased region" description="Acidic residues" evidence="1">
    <location>
        <begin position="249"/>
        <end position="303"/>
    </location>
</feature>
<gene>
    <name evidence="2" type="ORF">ENSA7_07020</name>
</gene>
<sequence>MGGKQHKKRKSKAPTQASRADLHELYQRSVQSPDADCELFANIYEELRGAAARVLREDFCGTALLSTTWCLAEPERRAFGVDLDGPTLEWGRAHNIVPNAEALGERLTLVQGDVLEVDARAVEPADIIAALNFSFCVFKQRHELARYFERALAGLAERGILFLELFGGTKAIDTDEEIRELEGHTYIWEQESFNPINNDIVCHIHFEFEDGSRIERAFTYEWRLWSIPELRDLLYEAGFSNVRVYWEKVEEEDDEDEDDEGDEDEDDEDDDDEDDEDEDDEDDDEDDEDDDDDDEMLEGTGEYEEVHEVEQQDSWLVYVVAER</sequence>